<feature type="domain" description="NTR" evidence="4">
    <location>
        <begin position="1386"/>
        <end position="1528"/>
    </location>
</feature>
<dbReference type="Gene3D" id="2.20.210.20">
    <property type="match status" value="1"/>
</dbReference>
<reference evidence="5" key="3">
    <citation type="submission" date="2025-09" db="UniProtKB">
        <authorList>
            <consortium name="Ensembl"/>
        </authorList>
    </citation>
    <scope>IDENTIFICATION</scope>
</reference>
<dbReference type="SUPFAM" id="SSF48239">
    <property type="entry name" value="Terpenoid cyclases/Protein prenyltransferases"/>
    <property type="match status" value="1"/>
</dbReference>
<sequence length="1530" mass="172525">LKGYTKKTMLLMSAPNLLRVGTPENIFVECQDCENANEMNVRITVKNHPTKSQILTSTAVVLNSANNFQALGQIMIPARVFSKDPTMKQYVYLQAQFPDYLLEKVVLVNFQSGYIFIQTDKTLYTPNSRVYFRMFAVTPHMLPVERDQAVTTIEMMVIPGLWRVVAKFQSNPQQNYSTEFEVKEYMLPTFEVKLTPGTSFFHVDSQELTVNIRATYMFGEDVDGTAYVVFGVLHEGQKRSFPYSLQRVPINGGHGQVTLQRRHILQTFQNIQTLVGMSIFVSVSVLTQSGSEMVEAELRGIQIVTSPYTINLKKTPKYFKPGMGFDVTVEVLNPDRSPAQGVPVVVEPGTVQGFTVASGIAKLTINTRAGVETLQITAKTNDPGISTERQASATMRAVSYRSNSNKYIHIGVDTAELDMGDNLKMNLILNQPNQQNDITYLILSRGQLVKHGRYRTQGQVLISLIESITKEMLPSFRIIAYYHTSDNEIVSDSVWVDVKDSCMGSLRLEPARPALAYEPRRMFSLKVTGDPGATVGLVAVDKGVYVLNNKHRLTQKKVWDTVEQYDTGCTPGGGRDGLNVFYDAGLLFESNTASGTPYRQELKCPTLMRRKRDSTVHDDSPSLGKNCSNFLSTSNATFVTDFNNINIWQVSVKGLSYNVDVDDSYMDSDEIVSRTRFPESWLWADVTLPHCPPNNRNCDSTSHVKNVPLQDSITAWHFIGISLSSTHGICVGEPLEVIVRKEFFIDLRLPYSAVRGEQVEVKAVLHNYSPDAATVRLDILEQENVCSVASKRGKYRQEVTVGSYTTRTVPFVIIPMREGEFTIEVKAAVKDAVFSDGVMKTLRVVVREPATTEYQQLIEASVCLYVGQEQVGALVENAISGNSMGSLIYQPSGEGEANMIHMTLPVIATIYLDKTNQWETVGFQKRNEALQHIMTGYTNQLKYRKQDGSFAVFANRQSSTWLTAYVVKVFAMVKDLVTMQANVLCDAVRFLILNTQQLNGMFREVGTVAHGEMIGDVRGVDSDASMTAFCLIAMQESRRFCAASSLSGSIDKAVDYLEKRLPTLTNPYAVAMTSYALANENKLNKEILYNFVSPELNHWPLSKGNIYTLEATAYALLALVKAFEDARPVVRWLKRQPRVGGGYRSTQATIMVYQAVAEYWSTAQEPEYDLDVDIFLPGRPRPNRFHFNRFNYYATRTTWQNVTVRAAGTGEATLKIVSHYYARPREQESDCQKFNLSVELIPESMSEDEKVYKLKISLMYMDRDNDAAMTILDIGLLTGFTADTNDLNLLSKGPARTIAKYEMNEALSERGSLIIYLDKVSHTQPEEVAFRVRQTFKVGVLQPAVVSVYEYYDQTPCLKFYHPERVGGKLLRLCRNEDCTCAEENCSMQKKEKIGNDQRKNKICEGTTHFAYKVRLENMESDLSTDIYNMRIETVIKEGSYDVGPQGRLRPFLGYQHCREALDLRPNKTYLVMGTASNIHRNEQVQYVLEEQTWIEYVPTDAECRTKEYRSTCLGLEDMAQKFIYFGCEQ</sequence>
<dbReference type="Ensembl" id="ENSSORT00005018868.1">
    <property type="protein sequence ID" value="ENSSORP00005018324.1"/>
    <property type="gene ID" value="ENSSORG00005006862.1"/>
</dbReference>
<organism evidence="5 6">
    <name type="scientific">Sphaeramia orbicularis</name>
    <name type="common">orbiculate cardinalfish</name>
    <dbReference type="NCBI Taxonomy" id="375764"/>
    <lineage>
        <taxon>Eukaryota</taxon>
        <taxon>Metazoa</taxon>
        <taxon>Chordata</taxon>
        <taxon>Craniata</taxon>
        <taxon>Vertebrata</taxon>
        <taxon>Euteleostomi</taxon>
        <taxon>Actinopterygii</taxon>
        <taxon>Neopterygii</taxon>
        <taxon>Teleostei</taxon>
        <taxon>Neoteleostei</taxon>
        <taxon>Acanthomorphata</taxon>
        <taxon>Gobiaria</taxon>
        <taxon>Kurtiformes</taxon>
        <taxon>Apogonoidei</taxon>
        <taxon>Apogonidae</taxon>
        <taxon>Apogoninae</taxon>
        <taxon>Sphaeramia</taxon>
    </lineage>
</organism>
<dbReference type="Pfam" id="PF01759">
    <property type="entry name" value="NTR"/>
    <property type="match status" value="1"/>
</dbReference>
<keyword evidence="2" id="KW-0964">Secreted</keyword>
<dbReference type="Gene3D" id="1.50.10.20">
    <property type="match status" value="1"/>
</dbReference>
<evidence type="ECO:0000313" key="6">
    <source>
        <dbReference type="Proteomes" id="UP000472271"/>
    </source>
</evidence>
<dbReference type="InterPro" id="IPR036595">
    <property type="entry name" value="A-macroglobulin_rcpt-bd_sf"/>
</dbReference>
<dbReference type="PROSITE" id="PS50189">
    <property type="entry name" value="NTR"/>
    <property type="match status" value="1"/>
</dbReference>
<reference evidence="5" key="2">
    <citation type="submission" date="2025-08" db="UniProtKB">
        <authorList>
            <consortium name="Ensembl"/>
        </authorList>
    </citation>
    <scope>IDENTIFICATION</scope>
</reference>
<dbReference type="InterPro" id="IPR009048">
    <property type="entry name" value="A-macroglobulin_rcpt-bd"/>
</dbReference>
<proteinExistence type="predicted"/>
<keyword evidence="6" id="KW-1185">Reference proteome</keyword>
<dbReference type="SMART" id="SM01359">
    <property type="entry name" value="A2M_N_2"/>
    <property type="match status" value="1"/>
</dbReference>
<dbReference type="Pfam" id="PF07703">
    <property type="entry name" value="A2M_BRD"/>
    <property type="match status" value="1"/>
</dbReference>
<evidence type="ECO:0000256" key="3">
    <source>
        <dbReference type="ARBA" id="ARBA00023157"/>
    </source>
</evidence>
<comment type="subcellular location">
    <subcellularLocation>
        <location evidence="1">Secreted</location>
    </subcellularLocation>
</comment>
<dbReference type="Gene3D" id="6.20.50.160">
    <property type="match status" value="1"/>
</dbReference>
<dbReference type="Pfam" id="PF17789">
    <property type="entry name" value="MG4"/>
    <property type="match status" value="1"/>
</dbReference>
<dbReference type="Pfam" id="PF17790">
    <property type="entry name" value="MG1"/>
    <property type="match status" value="1"/>
</dbReference>
<dbReference type="InterPro" id="IPR047565">
    <property type="entry name" value="Alpha-macroglob_thiol-ester_cl"/>
</dbReference>
<dbReference type="SUPFAM" id="SSF50242">
    <property type="entry name" value="TIMP-like"/>
    <property type="match status" value="1"/>
</dbReference>
<dbReference type="Gene3D" id="2.60.40.1940">
    <property type="match status" value="1"/>
</dbReference>
<dbReference type="InterPro" id="IPR001599">
    <property type="entry name" value="Macroglobln_a2"/>
</dbReference>
<reference evidence="5" key="1">
    <citation type="submission" date="2019-06" db="EMBL/GenBank/DDBJ databases">
        <authorList>
            <consortium name="Wellcome Sanger Institute Data Sharing"/>
        </authorList>
    </citation>
    <scope>NUCLEOTIDE SEQUENCE [LARGE SCALE GENOMIC DNA]</scope>
</reference>
<dbReference type="Pfam" id="PF17791">
    <property type="entry name" value="MG3"/>
    <property type="match status" value="1"/>
</dbReference>
<dbReference type="Gene3D" id="2.60.40.690">
    <property type="entry name" value="Alpha-macroglobulin, receptor-binding domain"/>
    <property type="match status" value="1"/>
</dbReference>
<dbReference type="Proteomes" id="UP000472271">
    <property type="component" value="Chromosome 1"/>
</dbReference>
<dbReference type="InterPro" id="IPR011625">
    <property type="entry name" value="A2M_N_BRD"/>
</dbReference>
<dbReference type="InterPro" id="IPR013783">
    <property type="entry name" value="Ig-like_fold"/>
</dbReference>
<protein>
    <recommendedName>
        <fullName evidence="4">NTR domain-containing protein</fullName>
    </recommendedName>
</protein>
<dbReference type="SMART" id="SM01361">
    <property type="entry name" value="A2M_recep"/>
    <property type="match status" value="1"/>
</dbReference>
<dbReference type="Gene3D" id="2.40.50.120">
    <property type="match status" value="1"/>
</dbReference>
<dbReference type="SUPFAM" id="SSF49410">
    <property type="entry name" value="Alpha-macroglobulin receptor domain"/>
    <property type="match status" value="1"/>
</dbReference>
<dbReference type="FunFam" id="2.60.40.10:FF:000155">
    <property type="entry name" value="complement C3 isoform X1"/>
    <property type="match status" value="1"/>
</dbReference>
<dbReference type="Pfam" id="PF07677">
    <property type="entry name" value="A2M_recep"/>
    <property type="match status" value="1"/>
</dbReference>
<dbReference type="Gene3D" id="2.60.40.10">
    <property type="entry name" value="Immunoglobulins"/>
    <property type="match status" value="2"/>
</dbReference>
<dbReference type="InterPro" id="IPR008993">
    <property type="entry name" value="TIMP-like_OB-fold"/>
</dbReference>
<dbReference type="InterPro" id="IPR040839">
    <property type="entry name" value="MG4"/>
</dbReference>
<dbReference type="InterPro" id="IPR041425">
    <property type="entry name" value="C3/4/5_MG1"/>
</dbReference>
<evidence type="ECO:0000256" key="2">
    <source>
        <dbReference type="ARBA" id="ARBA00022525"/>
    </source>
</evidence>
<dbReference type="SMART" id="SM01360">
    <property type="entry name" value="A2M"/>
    <property type="match status" value="1"/>
</dbReference>
<dbReference type="CDD" id="cd02896">
    <property type="entry name" value="complement_C3_C4_C5"/>
    <property type="match status" value="1"/>
</dbReference>
<dbReference type="Gene3D" id="2.60.40.1930">
    <property type="match status" value="3"/>
</dbReference>
<dbReference type="PANTHER" id="PTHR11412">
    <property type="entry name" value="MACROGLOBULIN / COMPLEMENT"/>
    <property type="match status" value="1"/>
</dbReference>
<dbReference type="InterPro" id="IPR011626">
    <property type="entry name" value="Alpha-macroglobulin_TED"/>
</dbReference>
<dbReference type="FunFam" id="2.40.50.120:FF:000013">
    <property type="entry name" value="Complement C3"/>
    <property type="match status" value="1"/>
</dbReference>
<dbReference type="GO" id="GO:0005615">
    <property type="term" value="C:extracellular space"/>
    <property type="evidence" value="ECO:0007669"/>
    <property type="project" value="InterPro"/>
</dbReference>
<dbReference type="Gene3D" id="2.20.130.20">
    <property type="match status" value="1"/>
</dbReference>
<dbReference type="Pfam" id="PF00207">
    <property type="entry name" value="A2M"/>
    <property type="match status" value="1"/>
</dbReference>
<keyword evidence="3" id="KW-1015">Disulfide bond</keyword>
<dbReference type="InterPro" id="IPR050473">
    <property type="entry name" value="A2M/Complement_sys"/>
</dbReference>
<dbReference type="Pfam" id="PF07678">
    <property type="entry name" value="TED_complement"/>
    <property type="match status" value="1"/>
</dbReference>
<dbReference type="SMART" id="SM00643">
    <property type="entry name" value="C345C"/>
    <property type="match status" value="1"/>
</dbReference>
<accession>A0A672ZNC8</accession>
<dbReference type="SMART" id="SM01419">
    <property type="entry name" value="Thiol-ester_cl"/>
    <property type="match status" value="1"/>
</dbReference>
<name>A0A672ZNC8_9TELE</name>
<evidence type="ECO:0000256" key="1">
    <source>
        <dbReference type="ARBA" id="ARBA00004613"/>
    </source>
</evidence>
<dbReference type="PANTHER" id="PTHR11412:SF81">
    <property type="entry name" value="COMPLEMENT C3"/>
    <property type="match status" value="1"/>
</dbReference>
<dbReference type="InterPro" id="IPR008930">
    <property type="entry name" value="Terpenoid_cyclase/PrenylTrfase"/>
</dbReference>
<gene>
    <name evidence="5" type="primary">LOC115427984</name>
</gene>
<evidence type="ECO:0000313" key="5">
    <source>
        <dbReference type="Ensembl" id="ENSSORP00005018324.1"/>
    </source>
</evidence>
<dbReference type="GO" id="GO:0004866">
    <property type="term" value="F:endopeptidase inhibitor activity"/>
    <property type="evidence" value="ECO:0007669"/>
    <property type="project" value="InterPro"/>
</dbReference>
<evidence type="ECO:0000259" key="4">
    <source>
        <dbReference type="PROSITE" id="PS50189"/>
    </source>
</evidence>
<dbReference type="InterPro" id="IPR001134">
    <property type="entry name" value="Netrin_domain"/>
</dbReference>
<dbReference type="InterPro" id="IPR018933">
    <property type="entry name" value="Netrin_module_non-TIMP"/>
</dbReference>
<dbReference type="InterPro" id="IPR041555">
    <property type="entry name" value="MG3"/>
</dbReference>
<dbReference type="FunFam" id="2.60.40.1940:FF:000001">
    <property type="entry name" value="Complement component C3"/>
    <property type="match status" value="1"/>
</dbReference>